<dbReference type="Pfam" id="PF01337">
    <property type="entry name" value="Barstar"/>
    <property type="match status" value="1"/>
</dbReference>
<keyword evidence="4" id="KW-1185">Reference proteome</keyword>
<organism evidence="3 4">
    <name type="scientific">Naumannella halotolerans</name>
    <dbReference type="NCBI Taxonomy" id="993414"/>
    <lineage>
        <taxon>Bacteria</taxon>
        <taxon>Bacillati</taxon>
        <taxon>Actinomycetota</taxon>
        <taxon>Actinomycetes</taxon>
        <taxon>Propionibacteriales</taxon>
        <taxon>Propionibacteriaceae</taxon>
        <taxon>Naumannella</taxon>
    </lineage>
</organism>
<accession>A0A4R7J8I0</accession>
<evidence type="ECO:0000313" key="4">
    <source>
        <dbReference type="Proteomes" id="UP000295371"/>
    </source>
</evidence>
<dbReference type="SUPFAM" id="SSF52038">
    <property type="entry name" value="Barstar-related"/>
    <property type="match status" value="1"/>
</dbReference>
<dbReference type="Proteomes" id="UP000295371">
    <property type="component" value="Unassembled WGS sequence"/>
</dbReference>
<evidence type="ECO:0000256" key="1">
    <source>
        <dbReference type="ARBA" id="ARBA00006845"/>
    </source>
</evidence>
<dbReference type="InterPro" id="IPR035905">
    <property type="entry name" value="Barstar-like_sf"/>
</dbReference>
<reference evidence="3 4" key="1">
    <citation type="submission" date="2019-03" db="EMBL/GenBank/DDBJ databases">
        <title>Genomic Encyclopedia of Archaeal and Bacterial Type Strains, Phase II (KMG-II): from individual species to whole genera.</title>
        <authorList>
            <person name="Goeker M."/>
        </authorList>
    </citation>
    <scope>NUCLEOTIDE SEQUENCE [LARGE SCALE GENOMIC DNA]</scope>
    <source>
        <strain evidence="3 4">DSM 24323</strain>
    </source>
</reference>
<gene>
    <name evidence="3" type="ORF">CLV29_0371</name>
</gene>
<protein>
    <submittedName>
        <fullName evidence="3">RNAse (Barnase) inhibitor barstar</fullName>
    </submittedName>
</protein>
<proteinExistence type="inferred from homology"/>
<evidence type="ECO:0000259" key="2">
    <source>
        <dbReference type="Pfam" id="PF01337"/>
    </source>
</evidence>
<dbReference type="InterPro" id="IPR000468">
    <property type="entry name" value="Barstar"/>
</dbReference>
<dbReference type="Gene3D" id="3.30.370.10">
    <property type="entry name" value="Barstar-like"/>
    <property type="match status" value="1"/>
</dbReference>
<dbReference type="OrthoDB" id="5184890at2"/>
<dbReference type="AlphaFoldDB" id="A0A4R7J8I0"/>
<dbReference type="EMBL" id="SOAW01000001">
    <property type="protein sequence ID" value="TDT32783.1"/>
    <property type="molecule type" value="Genomic_DNA"/>
</dbReference>
<sequence>MSEDESAERHRLAGRQAGVYEVTTQSGVLPKVLAEWGWRVGVLRTEGIDDRRTLLLAIGRALDLPDWYGANLDALADCLTDLDRPTALVLDSWPRPTEIPGWDAVVDVLTDRVRDQERAAFALVMDRSG</sequence>
<dbReference type="RefSeq" id="WP_133753380.1">
    <property type="nucleotide sequence ID" value="NZ_CP171129.1"/>
</dbReference>
<comment type="caution">
    <text evidence="3">The sequence shown here is derived from an EMBL/GenBank/DDBJ whole genome shotgun (WGS) entry which is preliminary data.</text>
</comment>
<comment type="similarity">
    <text evidence="1">Belongs to the barstar family.</text>
</comment>
<name>A0A4R7J8I0_9ACTN</name>
<evidence type="ECO:0000313" key="3">
    <source>
        <dbReference type="EMBL" id="TDT32783.1"/>
    </source>
</evidence>
<feature type="domain" description="Barstar (barnase inhibitor)" evidence="2">
    <location>
        <begin position="40"/>
        <end position="121"/>
    </location>
</feature>